<evidence type="ECO:0000313" key="2">
    <source>
        <dbReference type="EMBL" id="EJK48817.1"/>
    </source>
</evidence>
<dbReference type="Proteomes" id="UP000266841">
    <property type="component" value="Unassembled WGS sequence"/>
</dbReference>
<protein>
    <submittedName>
        <fullName evidence="2">Uncharacterized protein</fullName>
    </submittedName>
</protein>
<evidence type="ECO:0000256" key="1">
    <source>
        <dbReference type="SAM" id="MobiDB-lite"/>
    </source>
</evidence>
<dbReference type="EMBL" id="AGNL01045386">
    <property type="protein sequence ID" value="EJK48817.1"/>
    <property type="molecule type" value="Genomic_DNA"/>
</dbReference>
<gene>
    <name evidence="2" type="ORF">THAOC_32355</name>
</gene>
<dbReference type="AlphaFoldDB" id="K0RQ45"/>
<proteinExistence type="predicted"/>
<name>K0RQ45_THAOC</name>
<sequence length="128" mass="14403">MANMNMKMRRLRMPRDQQRALFPCNSERTQGAVARGLNNKPASQPRNQKKRSHLKERCLLMRTHPVFPNPPKPARTGHHARARATSSLEGVLPAIRVVGEFASSLDERQAHRQSTAIDWTDDGGKSSP</sequence>
<organism evidence="2 3">
    <name type="scientific">Thalassiosira oceanica</name>
    <name type="common">Marine diatom</name>
    <dbReference type="NCBI Taxonomy" id="159749"/>
    <lineage>
        <taxon>Eukaryota</taxon>
        <taxon>Sar</taxon>
        <taxon>Stramenopiles</taxon>
        <taxon>Ochrophyta</taxon>
        <taxon>Bacillariophyta</taxon>
        <taxon>Coscinodiscophyceae</taxon>
        <taxon>Thalassiosirophycidae</taxon>
        <taxon>Thalassiosirales</taxon>
        <taxon>Thalassiosiraceae</taxon>
        <taxon>Thalassiosira</taxon>
    </lineage>
</organism>
<feature type="region of interest" description="Disordered" evidence="1">
    <location>
        <begin position="105"/>
        <end position="128"/>
    </location>
</feature>
<comment type="caution">
    <text evidence="2">The sequence shown here is derived from an EMBL/GenBank/DDBJ whole genome shotgun (WGS) entry which is preliminary data.</text>
</comment>
<keyword evidence="3" id="KW-1185">Reference proteome</keyword>
<accession>K0RQ45</accession>
<feature type="region of interest" description="Disordered" evidence="1">
    <location>
        <begin position="30"/>
        <end position="85"/>
    </location>
</feature>
<evidence type="ECO:0000313" key="3">
    <source>
        <dbReference type="Proteomes" id="UP000266841"/>
    </source>
</evidence>
<reference evidence="2 3" key="1">
    <citation type="journal article" date="2012" name="Genome Biol.">
        <title>Genome and low-iron response of an oceanic diatom adapted to chronic iron limitation.</title>
        <authorList>
            <person name="Lommer M."/>
            <person name="Specht M."/>
            <person name="Roy A.S."/>
            <person name="Kraemer L."/>
            <person name="Andreson R."/>
            <person name="Gutowska M.A."/>
            <person name="Wolf J."/>
            <person name="Bergner S.V."/>
            <person name="Schilhabel M.B."/>
            <person name="Klostermeier U.C."/>
            <person name="Beiko R.G."/>
            <person name="Rosenstiel P."/>
            <person name="Hippler M."/>
            <person name="Laroche J."/>
        </authorList>
    </citation>
    <scope>NUCLEOTIDE SEQUENCE [LARGE SCALE GENOMIC DNA]</scope>
    <source>
        <strain evidence="2 3">CCMP1005</strain>
    </source>
</reference>